<sequence length="118" mass="13833">MGKVIGLLEQNYLQGVDYALADIKAEFLNLFIDVYHKKLNLPEFQELLKFRCEVNERALDSVNLHVNEKNEIEATATEIEGLYRVNKCMLEILNMTLRYMDKENIEKDFPSCKDELPF</sequence>
<accession>A0A1H6F5G8</accession>
<evidence type="ECO:0000313" key="1">
    <source>
        <dbReference type="EMBL" id="SEH05380.1"/>
    </source>
</evidence>
<name>A0A1H6F5G8_9GAMM</name>
<evidence type="ECO:0000313" key="2">
    <source>
        <dbReference type="Proteomes" id="UP000236724"/>
    </source>
</evidence>
<protein>
    <submittedName>
        <fullName evidence="1">Uncharacterized protein</fullName>
    </submittedName>
</protein>
<keyword evidence="2" id="KW-1185">Reference proteome</keyword>
<proteinExistence type="predicted"/>
<gene>
    <name evidence="1" type="ORF">MBHS_01233</name>
</gene>
<organism evidence="1 2">
    <name type="scientific">Candidatus Venteria ishoeyi</name>
    <dbReference type="NCBI Taxonomy" id="1899563"/>
    <lineage>
        <taxon>Bacteria</taxon>
        <taxon>Pseudomonadati</taxon>
        <taxon>Pseudomonadota</taxon>
        <taxon>Gammaproteobacteria</taxon>
        <taxon>Thiotrichales</taxon>
        <taxon>Thiotrichaceae</taxon>
        <taxon>Venteria</taxon>
    </lineage>
</organism>
<dbReference type="AlphaFoldDB" id="A0A1H6F5G8"/>
<reference evidence="1 2" key="1">
    <citation type="submission" date="2016-10" db="EMBL/GenBank/DDBJ databases">
        <authorList>
            <person name="de Groot N.N."/>
        </authorList>
    </citation>
    <scope>NUCLEOTIDE SEQUENCE [LARGE SCALE GENOMIC DNA]</scope>
    <source>
        <strain evidence="1">MBHS1</strain>
    </source>
</reference>
<dbReference type="RefSeq" id="WP_103919319.1">
    <property type="nucleotide sequence ID" value="NZ_FMSV02000217.1"/>
</dbReference>
<dbReference type="EMBL" id="FMSV02000217">
    <property type="protein sequence ID" value="SEH05380.1"/>
    <property type="molecule type" value="Genomic_DNA"/>
</dbReference>
<dbReference type="Proteomes" id="UP000236724">
    <property type="component" value="Unassembled WGS sequence"/>
</dbReference>